<dbReference type="Gene3D" id="3.40.50.360">
    <property type="match status" value="1"/>
</dbReference>
<name>A0ABT1MTL5_9RHOB</name>
<dbReference type="Proteomes" id="UP001203945">
    <property type="component" value="Unassembled WGS sequence"/>
</dbReference>
<dbReference type="InterPro" id="IPR050712">
    <property type="entry name" value="NAD(P)H-dep_reductase"/>
</dbReference>
<dbReference type="PANTHER" id="PTHR30543">
    <property type="entry name" value="CHROMATE REDUCTASE"/>
    <property type="match status" value="1"/>
</dbReference>
<evidence type="ECO:0000259" key="1">
    <source>
        <dbReference type="Pfam" id="PF03358"/>
    </source>
</evidence>
<dbReference type="InterPro" id="IPR005025">
    <property type="entry name" value="FMN_Rdtase-like_dom"/>
</dbReference>
<gene>
    <name evidence="2" type="ORF">MLD63_10485</name>
</gene>
<keyword evidence="3" id="KW-1185">Reference proteome</keyword>
<dbReference type="EMBL" id="JAKZEU010000003">
    <property type="protein sequence ID" value="MCQ0970851.1"/>
    <property type="molecule type" value="Genomic_DNA"/>
</dbReference>
<proteinExistence type="predicted"/>
<evidence type="ECO:0000313" key="2">
    <source>
        <dbReference type="EMBL" id="MCQ0970851.1"/>
    </source>
</evidence>
<protein>
    <submittedName>
        <fullName evidence="2">NAD(P)H-dependent oxidoreductase</fullName>
    </submittedName>
</protein>
<sequence length="193" mass="20948">MKTARNIAIIQGSIREGRLNDTITAWTRKQLEAQGFTVSVVDPADPQLLPIQTGDTDAVAHLQTLLAPADGYVVVTPEFNHSAPGQLKTLIDSIKAEWKAKPVGFVSYGGISGGLRAVEALRPVFAELHAMTLRDSVSFAMPWGKFDEQGQITDPQMRDGAEAAMAVFGDRLRWWVDALVAARAMEPYDKAAA</sequence>
<evidence type="ECO:0000313" key="3">
    <source>
        <dbReference type="Proteomes" id="UP001203945"/>
    </source>
</evidence>
<dbReference type="InterPro" id="IPR029039">
    <property type="entry name" value="Flavoprotein-like_sf"/>
</dbReference>
<accession>A0ABT1MTL5</accession>
<reference evidence="2 3" key="1">
    <citation type="submission" date="2022-03" db="EMBL/GenBank/DDBJ databases">
        <authorList>
            <person name="He Y."/>
        </authorList>
    </citation>
    <scope>NUCLEOTIDE SEQUENCE [LARGE SCALE GENOMIC DNA]</scope>
    <source>
        <strain evidence="2 3">TK19116</strain>
    </source>
</reference>
<organism evidence="2 3">
    <name type="scientific">Paracoccus albicereus</name>
    <dbReference type="NCBI Taxonomy" id="2922394"/>
    <lineage>
        <taxon>Bacteria</taxon>
        <taxon>Pseudomonadati</taxon>
        <taxon>Pseudomonadota</taxon>
        <taxon>Alphaproteobacteria</taxon>
        <taxon>Rhodobacterales</taxon>
        <taxon>Paracoccaceae</taxon>
        <taxon>Paracoccus</taxon>
    </lineage>
</organism>
<dbReference type="PANTHER" id="PTHR30543:SF21">
    <property type="entry name" value="NAD(P)H-DEPENDENT FMN REDUCTASE LOT6"/>
    <property type="match status" value="1"/>
</dbReference>
<comment type="caution">
    <text evidence="2">The sequence shown here is derived from an EMBL/GenBank/DDBJ whole genome shotgun (WGS) entry which is preliminary data.</text>
</comment>
<feature type="domain" description="NADPH-dependent FMN reductase-like" evidence="1">
    <location>
        <begin position="6"/>
        <end position="140"/>
    </location>
</feature>
<dbReference type="RefSeq" id="WP_255329857.1">
    <property type="nucleotide sequence ID" value="NZ_JAKZEU010000003.1"/>
</dbReference>
<dbReference type="SUPFAM" id="SSF52218">
    <property type="entry name" value="Flavoproteins"/>
    <property type="match status" value="1"/>
</dbReference>
<dbReference type="Pfam" id="PF03358">
    <property type="entry name" value="FMN_red"/>
    <property type="match status" value="1"/>
</dbReference>